<gene>
    <name evidence="1" type="ORF">AKJ09_04643</name>
</gene>
<dbReference type="Proteomes" id="UP000064967">
    <property type="component" value="Chromosome"/>
</dbReference>
<organism evidence="1 2">
    <name type="scientific">Labilithrix luteola</name>
    <dbReference type="NCBI Taxonomy" id="1391654"/>
    <lineage>
        <taxon>Bacteria</taxon>
        <taxon>Pseudomonadati</taxon>
        <taxon>Myxococcota</taxon>
        <taxon>Polyangia</taxon>
        <taxon>Polyangiales</taxon>
        <taxon>Labilitrichaceae</taxon>
        <taxon>Labilithrix</taxon>
    </lineage>
</organism>
<dbReference type="AlphaFoldDB" id="A0A0K1PXV4"/>
<name>A0A0K1PXV4_9BACT</name>
<sequence>MQVVMAEERVTNRVIVAEGRPRAERESGAAIRRSRTPLLTLARPFDYFVCLDQQPTL</sequence>
<evidence type="ECO:0000313" key="1">
    <source>
        <dbReference type="EMBL" id="AKU97979.1"/>
    </source>
</evidence>
<keyword evidence="2" id="KW-1185">Reference proteome</keyword>
<dbReference type="EMBL" id="CP012333">
    <property type="protein sequence ID" value="AKU97979.1"/>
    <property type="molecule type" value="Genomic_DNA"/>
</dbReference>
<proteinExistence type="predicted"/>
<dbReference type="KEGG" id="llu:AKJ09_04643"/>
<protein>
    <submittedName>
        <fullName evidence="1">Uncharacterized protein</fullName>
    </submittedName>
</protein>
<evidence type="ECO:0000313" key="2">
    <source>
        <dbReference type="Proteomes" id="UP000064967"/>
    </source>
</evidence>
<reference evidence="1 2" key="1">
    <citation type="submission" date="2015-08" db="EMBL/GenBank/DDBJ databases">
        <authorList>
            <person name="Babu N.S."/>
            <person name="Beckwith C.J."/>
            <person name="Beseler K.G."/>
            <person name="Brison A."/>
            <person name="Carone J.V."/>
            <person name="Caskin T.P."/>
            <person name="Diamond M."/>
            <person name="Durham M.E."/>
            <person name="Foxe J.M."/>
            <person name="Go M."/>
            <person name="Henderson B.A."/>
            <person name="Jones I.B."/>
            <person name="McGettigan J.A."/>
            <person name="Micheletti S.J."/>
            <person name="Nasrallah M.E."/>
            <person name="Ortiz D."/>
            <person name="Piller C.R."/>
            <person name="Privatt S.R."/>
            <person name="Schneider S.L."/>
            <person name="Sharp S."/>
            <person name="Smith T.C."/>
            <person name="Stanton J.D."/>
            <person name="Ullery H.E."/>
            <person name="Wilson R.J."/>
            <person name="Serrano M.G."/>
            <person name="Buck G."/>
            <person name="Lee V."/>
            <person name="Wang Y."/>
            <person name="Carvalho R."/>
            <person name="Voegtly L."/>
            <person name="Shi R."/>
            <person name="Duckworth R."/>
            <person name="Johnson A."/>
            <person name="Loviza R."/>
            <person name="Walstead R."/>
            <person name="Shah Z."/>
            <person name="Kiflezghi M."/>
            <person name="Wade K."/>
            <person name="Ball S.L."/>
            <person name="Bradley K.W."/>
            <person name="Asai D.J."/>
            <person name="Bowman C.A."/>
            <person name="Russell D.A."/>
            <person name="Pope W.H."/>
            <person name="Jacobs-Sera D."/>
            <person name="Hendrix R.W."/>
            <person name="Hatfull G.F."/>
        </authorList>
    </citation>
    <scope>NUCLEOTIDE SEQUENCE [LARGE SCALE GENOMIC DNA]</scope>
    <source>
        <strain evidence="1 2">DSM 27648</strain>
    </source>
</reference>
<accession>A0A0K1PXV4</accession>